<dbReference type="RefSeq" id="WP_179763849.1">
    <property type="nucleotide sequence ID" value="NZ_BAAAUE010000008.1"/>
</dbReference>
<dbReference type="AlphaFoldDB" id="A0A7Y9H705"/>
<dbReference type="EMBL" id="JACCCF010000001">
    <property type="protein sequence ID" value="NYE39068.1"/>
    <property type="molecule type" value="Genomic_DNA"/>
</dbReference>
<organism evidence="2 3">
    <name type="scientific">Streptomyces fulvorobeus</name>
    <dbReference type="NCBI Taxonomy" id="284028"/>
    <lineage>
        <taxon>Bacteria</taxon>
        <taxon>Bacillati</taxon>
        <taxon>Actinomycetota</taxon>
        <taxon>Actinomycetes</taxon>
        <taxon>Kitasatosporales</taxon>
        <taxon>Streptomycetaceae</taxon>
        <taxon>Streptomyces</taxon>
    </lineage>
</organism>
<comment type="caution">
    <text evidence="2">The sequence shown here is derived from an EMBL/GenBank/DDBJ whole genome shotgun (WGS) entry which is preliminary data.</text>
</comment>
<proteinExistence type="predicted"/>
<reference evidence="2 3" key="1">
    <citation type="submission" date="2020-07" db="EMBL/GenBank/DDBJ databases">
        <title>Sequencing the genomes of 1000 actinobacteria strains.</title>
        <authorList>
            <person name="Klenk H.-P."/>
        </authorList>
    </citation>
    <scope>NUCLEOTIDE SEQUENCE [LARGE SCALE GENOMIC DNA]</scope>
    <source>
        <strain evidence="2 3">DSM 41455</strain>
    </source>
</reference>
<evidence type="ECO:0000313" key="3">
    <source>
        <dbReference type="Proteomes" id="UP000530403"/>
    </source>
</evidence>
<evidence type="ECO:0000256" key="1">
    <source>
        <dbReference type="SAM" id="MobiDB-lite"/>
    </source>
</evidence>
<accession>A0A7Y9H705</accession>
<name>A0A7Y9H705_9ACTN</name>
<protein>
    <submittedName>
        <fullName evidence="2">Uncharacterized protein</fullName>
    </submittedName>
</protein>
<gene>
    <name evidence="2" type="ORF">HEB29_000079</name>
</gene>
<feature type="region of interest" description="Disordered" evidence="1">
    <location>
        <begin position="148"/>
        <end position="170"/>
    </location>
</feature>
<feature type="compositionally biased region" description="Basic and acidic residues" evidence="1">
    <location>
        <begin position="154"/>
        <end position="170"/>
    </location>
</feature>
<dbReference type="Proteomes" id="UP000530403">
    <property type="component" value="Unassembled WGS sequence"/>
</dbReference>
<sequence length="170" mass="18771">MTYLHTDPELNARDEPTARERELIDAVDALLTTADPAGIIRDETQWYLGTALEDGDNLELALPLGWDREVALRVLLTSESFTVGWGGELGESPLVASFESAAPSLVEMTAAVEAELSRELRVSERRRLFGGASELHLRRSDGWTDLLRGGTPSREQDLKRASHEATLRTV</sequence>
<evidence type="ECO:0000313" key="2">
    <source>
        <dbReference type="EMBL" id="NYE39068.1"/>
    </source>
</evidence>